<dbReference type="Pfam" id="PF09463">
    <property type="entry name" value="Opy2"/>
    <property type="match status" value="1"/>
</dbReference>
<feature type="region of interest" description="Disordered" evidence="1">
    <location>
        <begin position="13"/>
        <end position="37"/>
    </location>
</feature>
<feature type="region of interest" description="Disordered" evidence="1">
    <location>
        <begin position="211"/>
        <end position="231"/>
    </location>
</feature>
<dbReference type="EMBL" id="BTGB01000009">
    <property type="protein sequence ID" value="GMM48391.1"/>
    <property type="molecule type" value="Genomic_DNA"/>
</dbReference>
<comment type="caution">
    <text evidence="4">The sequence shown here is derived from an EMBL/GenBank/DDBJ whole genome shotgun (WGS) entry which is preliminary data.</text>
</comment>
<evidence type="ECO:0000256" key="1">
    <source>
        <dbReference type="SAM" id="MobiDB-lite"/>
    </source>
</evidence>
<sequence>MCDEILFLINRDEEKSDSNDDHTLSSTSKSQSSSTMSSLNAEQSSVDNLLDSHGCVICSGSPSCPECNSDEQCTMTTQTCFECPRTYCVSISEAYNVTETNKSLSSAEIGGIAGGLSGFFFILIMSGLYYCYRRFKVNSISDFEYGINEEMKELTKFVGGDGETINEEINETFDNVDKRYSQHSLSTMTNSVLTKASNVLNIVYVPGVTSSRPTKPPSILSGRRNTRKPTASMYSKGMSVYSKETYFSDLENASFYGGRVAMKGGNPTLVEIKQDDYNYDDEDDDRIILEDDEDDEDDDYFAEEHEQNDENEEEEDEEDNDDRGSGILPININLKIPKQNHMEETLNEDEIITDNPFSNLNRIDENENTIDNNSFALNIGIQGKHTERTVPNRYAALIEKKEQTNQLLTKPNNANNNPPYILNRSLFGESDSNSESSSDSDEENIEYLLQNSDIGTGGGNTRSTESNTTYINGHSDPFSSIHD</sequence>
<feature type="compositionally biased region" description="Low complexity" evidence="1">
    <location>
        <begin position="408"/>
        <end position="437"/>
    </location>
</feature>
<reference evidence="4 5" key="1">
    <citation type="journal article" date="2023" name="Elife">
        <title>Identification of key yeast species and microbe-microbe interactions impacting larval growth of Drosophila in the wild.</title>
        <authorList>
            <person name="Mure A."/>
            <person name="Sugiura Y."/>
            <person name="Maeda R."/>
            <person name="Honda K."/>
            <person name="Sakurai N."/>
            <person name="Takahashi Y."/>
            <person name="Watada M."/>
            <person name="Katoh T."/>
            <person name="Gotoh A."/>
            <person name="Gotoh Y."/>
            <person name="Taniguchi I."/>
            <person name="Nakamura K."/>
            <person name="Hayashi T."/>
            <person name="Katayama T."/>
            <person name="Uemura T."/>
            <person name="Hattori Y."/>
        </authorList>
    </citation>
    <scope>NUCLEOTIDE SEQUENCE [LARGE SCALE GENOMIC DNA]</scope>
    <source>
        <strain evidence="4 5">PK-24</strain>
    </source>
</reference>
<evidence type="ECO:0000313" key="5">
    <source>
        <dbReference type="Proteomes" id="UP001378960"/>
    </source>
</evidence>
<organism evidence="4 5">
    <name type="scientific">Pichia kluyveri</name>
    <name type="common">Yeast</name>
    <dbReference type="NCBI Taxonomy" id="36015"/>
    <lineage>
        <taxon>Eukaryota</taxon>
        <taxon>Fungi</taxon>
        <taxon>Dikarya</taxon>
        <taxon>Ascomycota</taxon>
        <taxon>Saccharomycotina</taxon>
        <taxon>Pichiomycetes</taxon>
        <taxon>Pichiales</taxon>
        <taxon>Pichiaceae</taxon>
        <taxon>Pichia</taxon>
    </lineage>
</organism>
<dbReference type="Proteomes" id="UP001378960">
    <property type="component" value="Unassembled WGS sequence"/>
</dbReference>
<feature type="transmembrane region" description="Helical" evidence="2">
    <location>
        <begin position="109"/>
        <end position="132"/>
    </location>
</feature>
<dbReference type="InterPro" id="IPR018571">
    <property type="entry name" value="Membrane_anchor_Opy2_N"/>
</dbReference>
<evidence type="ECO:0000259" key="3">
    <source>
        <dbReference type="Pfam" id="PF09463"/>
    </source>
</evidence>
<evidence type="ECO:0000313" key="4">
    <source>
        <dbReference type="EMBL" id="GMM48391.1"/>
    </source>
</evidence>
<proteinExistence type="predicted"/>
<gene>
    <name evidence="4" type="ORF">DAPK24_049890</name>
</gene>
<feature type="compositionally biased region" description="Acidic residues" evidence="1">
    <location>
        <begin position="303"/>
        <end position="321"/>
    </location>
</feature>
<evidence type="ECO:0000256" key="2">
    <source>
        <dbReference type="SAM" id="Phobius"/>
    </source>
</evidence>
<dbReference type="AlphaFoldDB" id="A0AAV5RA14"/>
<feature type="compositionally biased region" description="Polar residues" evidence="1">
    <location>
        <begin position="461"/>
        <end position="472"/>
    </location>
</feature>
<feature type="domain" description="Membrane anchor Opy2 N-terminal" evidence="3">
    <location>
        <begin position="55"/>
        <end position="88"/>
    </location>
</feature>
<feature type="compositionally biased region" description="Basic and acidic residues" evidence="1">
    <location>
        <begin position="13"/>
        <end position="23"/>
    </location>
</feature>
<feature type="region of interest" description="Disordered" evidence="1">
    <location>
        <begin position="408"/>
        <end position="483"/>
    </location>
</feature>
<protein>
    <submittedName>
        <fullName evidence="4">Opy2 protein</fullName>
    </submittedName>
</protein>
<feature type="region of interest" description="Disordered" evidence="1">
    <location>
        <begin position="303"/>
        <end position="327"/>
    </location>
</feature>
<feature type="compositionally biased region" description="Low complexity" evidence="1">
    <location>
        <begin position="24"/>
        <end position="37"/>
    </location>
</feature>
<name>A0AAV5RA14_PICKL</name>
<keyword evidence="2" id="KW-0812">Transmembrane</keyword>
<keyword evidence="5" id="KW-1185">Reference proteome</keyword>
<accession>A0AAV5RA14</accession>
<keyword evidence="2" id="KW-0472">Membrane</keyword>
<keyword evidence="2" id="KW-1133">Transmembrane helix</keyword>